<reference evidence="10 11" key="1">
    <citation type="submission" date="2020-07" db="EMBL/GenBank/DDBJ databases">
        <title>Sequencing the genomes of 1000 actinobacteria strains.</title>
        <authorList>
            <person name="Klenk H.-P."/>
        </authorList>
    </citation>
    <scope>NUCLEOTIDE SEQUENCE [LARGE SCALE GENOMIC DNA]</scope>
    <source>
        <strain evidence="10 11">DSM 15475</strain>
    </source>
</reference>
<evidence type="ECO:0000256" key="3">
    <source>
        <dbReference type="ARBA" id="ARBA00022448"/>
    </source>
</evidence>
<feature type="transmembrane region" description="Helical" evidence="9">
    <location>
        <begin position="111"/>
        <end position="135"/>
    </location>
</feature>
<evidence type="ECO:0000256" key="5">
    <source>
        <dbReference type="ARBA" id="ARBA00022692"/>
    </source>
</evidence>
<feature type="transmembrane region" description="Helical" evidence="9">
    <location>
        <begin position="190"/>
        <end position="207"/>
    </location>
</feature>
<evidence type="ECO:0000256" key="8">
    <source>
        <dbReference type="SAM" id="MobiDB-lite"/>
    </source>
</evidence>
<dbReference type="RefSeq" id="WP_179540624.1">
    <property type="nucleotide sequence ID" value="NZ_BAAALL010000004.1"/>
</dbReference>
<evidence type="ECO:0000256" key="1">
    <source>
        <dbReference type="ARBA" id="ARBA00004651"/>
    </source>
</evidence>
<keyword evidence="4" id="KW-1003">Cell membrane</keyword>
<keyword evidence="6 9" id="KW-1133">Transmembrane helix</keyword>
<evidence type="ECO:0000256" key="9">
    <source>
        <dbReference type="SAM" id="Phobius"/>
    </source>
</evidence>
<keyword evidence="3" id="KW-0813">Transport</keyword>
<dbReference type="GO" id="GO:0015225">
    <property type="term" value="F:biotin transmembrane transporter activity"/>
    <property type="evidence" value="ECO:0007669"/>
    <property type="project" value="InterPro"/>
</dbReference>
<evidence type="ECO:0000256" key="4">
    <source>
        <dbReference type="ARBA" id="ARBA00022475"/>
    </source>
</evidence>
<sequence length="217" mass="22004">MTPPAGPQHPTTPEASTSGSDARPYEALVAGPATASVRGVAQMAMFAALVGVLGQPFAIPLIGGVPVTLQTLGVMLAGAILGPWRGAGSMLLLHALVAAGLPLLSQGSGGLGVYAGPTAGFALGWIPAAFVIGLITQWRWPLAWWRTGLGVTLGGIGVIYLCGIPVMAHQLGLTLTQAAFASAGFLPGDAAKAVIAVGITHALIRAYPAPFTWARRR</sequence>
<evidence type="ECO:0000256" key="7">
    <source>
        <dbReference type="ARBA" id="ARBA00023136"/>
    </source>
</evidence>
<dbReference type="EMBL" id="JACCFY010000001">
    <property type="protein sequence ID" value="NYJ77095.1"/>
    <property type="molecule type" value="Genomic_DNA"/>
</dbReference>
<proteinExistence type="inferred from homology"/>
<protein>
    <submittedName>
        <fullName evidence="10">Biotin transport system substrate-specific component</fullName>
    </submittedName>
</protein>
<evidence type="ECO:0000256" key="6">
    <source>
        <dbReference type="ARBA" id="ARBA00022989"/>
    </source>
</evidence>
<comment type="subcellular location">
    <subcellularLocation>
        <location evidence="1">Cell membrane</location>
        <topology evidence="1">Multi-pass membrane protein</topology>
    </subcellularLocation>
</comment>
<feature type="compositionally biased region" description="Polar residues" evidence="8">
    <location>
        <begin position="9"/>
        <end position="20"/>
    </location>
</feature>
<dbReference type="PANTHER" id="PTHR34295">
    <property type="entry name" value="BIOTIN TRANSPORTER BIOY"/>
    <property type="match status" value="1"/>
</dbReference>
<dbReference type="InterPro" id="IPR003784">
    <property type="entry name" value="BioY"/>
</dbReference>
<evidence type="ECO:0000313" key="10">
    <source>
        <dbReference type="EMBL" id="NYJ77095.1"/>
    </source>
</evidence>
<keyword evidence="5 9" id="KW-0812">Transmembrane</keyword>
<feature type="region of interest" description="Disordered" evidence="8">
    <location>
        <begin position="1"/>
        <end position="22"/>
    </location>
</feature>
<name>A0A7Z0GJG4_9MICC</name>
<dbReference type="Pfam" id="PF02632">
    <property type="entry name" value="BioY"/>
    <property type="match status" value="1"/>
</dbReference>
<feature type="transmembrane region" description="Helical" evidence="9">
    <location>
        <begin position="57"/>
        <end position="81"/>
    </location>
</feature>
<dbReference type="AlphaFoldDB" id="A0A7Z0GJG4"/>
<dbReference type="GO" id="GO:0005886">
    <property type="term" value="C:plasma membrane"/>
    <property type="evidence" value="ECO:0007669"/>
    <property type="project" value="UniProtKB-SubCell"/>
</dbReference>
<organism evidence="10 11">
    <name type="scientific">Nesterenkonia xinjiangensis</name>
    <dbReference type="NCBI Taxonomy" id="225327"/>
    <lineage>
        <taxon>Bacteria</taxon>
        <taxon>Bacillati</taxon>
        <taxon>Actinomycetota</taxon>
        <taxon>Actinomycetes</taxon>
        <taxon>Micrococcales</taxon>
        <taxon>Micrococcaceae</taxon>
        <taxon>Nesterenkonia</taxon>
    </lineage>
</organism>
<keyword evidence="7 9" id="KW-0472">Membrane</keyword>
<dbReference type="Proteomes" id="UP000535437">
    <property type="component" value="Unassembled WGS sequence"/>
</dbReference>
<keyword evidence="11" id="KW-1185">Reference proteome</keyword>
<feature type="transmembrane region" description="Helical" evidence="9">
    <location>
        <begin position="147"/>
        <end position="170"/>
    </location>
</feature>
<comment type="caution">
    <text evidence="10">The sequence shown here is derived from an EMBL/GenBank/DDBJ whole genome shotgun (WGS) entry which is preliminary data.</text>
</comment>
<evidence type="ECO:0000256" key="2">
    <source>
        <dbReference type="ARBA" id="ARBA00010692"/>
    </source>
</evidence>
<accession>A0A7Z0GJG4</accession>
<evidence type="ECO:0000313" key="11">
    <source>
        <dbReference type="Proteomes" id="UP000535437"/>
    </source>
</evidence>
<gene>
    <name evidence="10" type="ORF">HNR09_000506</name>
</gene>
<dbReference type="Gene3D" id="1.10.1760.20">
    <property type="match status" value="1"/>
</dbReference>
<dbReference type="PANTHER" id="PTHR34295:SF4">
    <property type="entry name" value="BIOTIN TRANSPORTER BIOY-RELATED"/>
    <property type="match status" value="1"/>
</dbReference>
<comment type="similarity">
    <text evidence="2">Belongs to the BioY family.</text>
</comment>